<evidence type="ECO:0000313" key="2">
    <source>
        <dbReference type="EMBL" id="MEO3717618.1"/>
    </source>
</evidence>
<protein>
    <submittedName>
        <fullName evidence="2">FeoC-like transcriptional regulator</fullName>
    </submittedName>
</protein>
<gene>
    <name evidence="2" type="ORF">QP460_008450</name>
</gene>
<reference evidence="2" key="2">
    <citation type="submission" date="2024-05" db="EMBL/GenBank/DDBJ databases">
        <authorList>
            <person name="Wolfe A."/>
        </authorList>
    </citation>
    <scope>NUCLEOTIDE SEQUENCE</scope>
    <source>
        <strain evidence="2">UMB1064</strain>
    </source>
</reference>
<evidence type="ECO:0000313" key="3">
    <source>
        <dbReference type="Proteomes" id="UP001223646"/>
    </source>
</evidence>
<name>A0AAW9SWD5_CORAY</name>
<dbReference type="AlphaFoldDB" id="A0AAW9SWD5"/>
<dbReference type="Proteomes" id="UP001223646">
    <property type="component" value="Unassembled WGS sequence"/>
</dbReference>
<dbReference type="InterPro" id="IPR036390">
    <property type="entry name" value="WH_DNA-bd_sf"/>
</dbReference>
<sequence>MGLFNAGKKATVTRQPSEAVQDAIAQGISSRRKICEITGLQRATVDLILDRMEHTGQLRRESLGGMCPGGGCSNCGMSDSGTCTGGSSNSGPVALVLTRRPHSAA</sequence>
<dbReference type="SUPFAM" id="SSF46785">
    <property type="entry name" value="Winged helix' DNA-binding domain"/>
    <property type="match status" value="1"/>
</dbReference>
<organism evidence="2 3">
    <name type="scientific">Corynebacterium amycolatum</name>
    <dbReference type="NCBI Taxonomy" id="43765"/>
    <lineage>
        <taxon>Bacteria</taxon>
        <taxon>Bacillati</taxon>
        <taxon>Actinomycetota</taxon>
        <taxon>Actinomycetes</taxon>
        <taxon>Mycobacteriales</taxon>
        <taxon>Corynebacteriaceae</taxon>
        <taxon>Corynebacterium</taxon>
    </lineage>
</organism>
<feature type="region of interest" description="Disordered" evidence="1">
    <location>
        <begin position="84"/>
        <end position="105"/>
    </location>
</feature>
<reference evidence="2" key="1">
    <citation type="submission" date="2023-05" db="EMBL/GenBank/DDBJ databases">
        <authorList>
            <person name="Du J."/>
        </authorList>
    </citation>
    <scope>NUCLEOTIDE SEQUENCE</scope>
    <source>
        <strain evidence="2">UMB1064</strain>
    </source>
</reference>
<evidence type="ECO:0000256" key="1">
    <source>
        <dbReference type="SAM" id="MobiDB-lite"/>
    </source>
</evidence>
<proteinExistence type="predicted"/>
<accession>A0AAW9SWD5</accession>
<dbReference type="EMBL" id="JASOOY020000030">
    <property type="protein sequence ID" value="MEO3717618.1"/>
    <property type="molecule type" value="Genomic_DNA"/>
</dbReference>
<comment type="caution">
    <text evidence="2">The sequence shown here is derived from an EMBL/GenBank/DDBJ whole genome shotgun (WGS) entry which is preliminary data.</text>
</comment>
<dbReference type="RefSeq" id="WP_076772076.1">
    <property type="nucleotide sequence ID" value="NZ_JAFJMB010000001.1"/>
</dbReference>